<keyword evidence="2" id="KW-1185">Reference proteome</keyword>
<dbReference type="AlphaFoldDB" id="A0A835CFT1"/>
<dbReference type="EMBL" id="JAAIUW010000002">
    <property type="protein sequence ID" value="KAF7841181.1"/>
    <property type="molecule type" value="Genomic_DNA"/>
</dbReference>
<comment type="caution">
    <text evidence="1">The sequence shown here is derived from an EMBL/GenBank/DDBJ whole genome shotgun (WGS) entry which is preliminary data.</text>
</comment>
<protein>
    <submittedName>
        <fullName evidence="1">Uncharacterized protein</fullName>
    </submittedName>
</protein>
<name>A0A835CFT1_9FABA</name>
<reference evidence="1" key="1">
    <citation type="submission" date="2020-09" db="EMBL/GenBank/DDBJ databases">
        <title>Genome-Enabled Discovery of Anthraquinone Biosynthesis in Senna tora.</title>
        <authorList>
            <person name="Kang S.-H."/>
            <person name="Pandey R.P."/>
            <person name="Lee C.-M."/>
            <person name="Sim J.-S."/>
            <person name="Jeong J.-T."/>
            <person name="Choi B.-S."/>
            <person name="Jung M."/>
            <person name="Ginzburg D."/>
            <person name="Zhao K."/>
            <person name="Won S.Y."/>
            <person name="Oh T.-J."/>
            <person name="Yu Y."/>
            <person name="Kim N.-H."/>
            <person name="Lee O.R."/>
            <person name="Lee T.-H."/>
            <person name="Bashyal P."/>
            <person name="Kim T.-S."/>
            <person name="Lee W.-H."/>
            <person name="Kawkins C."/>
            <person name="Kim C.-K."/>
            <person name="Kim J.S."/>
            <person name="Ahn B.O."/>
            <person name="Rhee S.Y."/>
            <person name="Sohng J.K."/>
        </authorList>
    </citation>
    <scope>NUCLEOTIDE SEQUENCE</scope>
    <source>
        <tissue evidence="1">Leaf</tissue>
    </source>
</reference>
<proteinExistence type="predicted"/>
<organism evidence="1 2">
    <name type="scientific">Senna tora</name>
    <dbReference type="NCBI Taxonomy" id="362788"/>
    <lineage>
        <taxon>Eukaryota</taxon>
        <taxon>Viridiplantae</taxon>
        <taxon>Streptophyta</taxon>
        <taxon>Embryophyta</taxon>
        <taxon>Tracheophyta</taxon>
        <taxon>Spermatophyta</taxon>
        <taxon>Magnoliopsida</taxon>
        <taxon>eudicotyledons</taxon>
        <taxon>Gunneridae</taxon>
        <taxon>Pentapetalae</taxon>
        <taxon>rosids</taxon>
        <taxon>fabids</taxon>
        <taxon>Fabales</taxon>
        <taxon>Fabaceae</taxon>
        <taxon>Caesalpinioideae</taxon>
        <taxon>Cassia clade</taxon>
        <taxon>Senna</taxon>
    </lineage>
</organism>
<evidence type="ECO:0000313" key="1">
    <source>
        <dbReference type="EMBL" id="KAF7841181.1"/>
    </source>
</evidence>
<dbReference type="Proteomes" id="UP000634136">
    <property type="component" value="Unassembled WGS sequence"/>
</dbReference>
<evidence type="ECO:0000313" key="2">
    <source>
        <dbReference type="Proteomes" id="UP000634136"/>
    </source>
</evidence>
<sequence length="30" mass="3267">MAHIGKANGGGNSNNLEFTLKAMQQQFDLM</sequence>
<accession>A0A835CFT1</accession>
<gene>
    <name evidence="1" type="ORF">G2W53_003479</name>
</gene>